<keyword evidence="2" id="KW-1185">Reference proteome</keyword>
<dbReference type="RefSeq" id="WP_182547358.1">
    <property type="nucleotide sequence ID" value="NZ_JACGXN010000001.1"/>
</dbReference>
<reference evidence="1 2" key="1">
    <citation type="submission" date="2020-07" db="EMBL/GenBank/DDBJ databases">
        <title>Genomic Encyclopedia of Type Strains, Phase IV (KMG-V): Genome sequencing to study the core and pangenomes of soil and plant-associated prokaryotes.</title>
        <authorList>
            <person name="Whitman W."/>
        </authorList>
    </citation>
    <scope>NUCLEOTIDE SEQUENCE [LARGE SCALE GENOMIC DNA]</scope>
    <source>
        <strain evidence="1 2">AN3</strain>
    </source>
</reference>
<dbReference type="EMBL" id="JACGXN010000001">
    <property type="protein sequence ID" value="MBA8876573.1"/>
    <property type="molecule type" value="Genomic_DNA"/>
</dbReference>
<sequence>MPKAATPKSSKNEQRAWQRMLSGRRLDLLDPSPLDIEIEDIAQGLSRVARWNGQTVGDHAYSVAQHSLLVEHIFGLIVPDASTEHRLAALLHDAPEYVIGDMISPFKAVVGGDYKSVELRLQQAIHLRFALPPAVSQSLRGLIKRADAIAAYFEATRLAGFAEREAVLFFGRPRGIDPQGLDLTAMATQNAQNAFLQRFAVLESQRARKT</sequence>
<proteinExistence type="predicted"/>
<dbReference type="SUPFAM" id="SSF109604">
    <property type="entry name" value="HD-domain/PDEase-like"/>
    <property type="match status" value="1"/>
</dbReference>
<dbReference type="Proteomes" id="UP000549052">
    <property type="component" value="Unassembled WGS sequence"/>
</dbReference>
<gene>
    <name evidence="1" type="ORF">FHW16_000255</name>
</gene>
<organism evidence="1 2">
    <name type="scientific">Phyllobacterium myrsinacearum</name>
    <dbReference type="NCBI Taxonomy" id="28101"/>
    <lineage>
        <taxon>Bacteria</taxon>
        <taxon>Pseudomonadati</taxon>
        <taxon>Pseudomonadota</taxon>
        <taxon>Alphaproteobacteria</taxon>
        <taxon>Hyphomicrobiales</taxon>
        <taxon>Phyllobacteriaceae</taxon>
        <taxon>Phyllobacterium</taxon>
    </lineage>
</organism>
<evidence type="ECO:0000313" key="1">
    <source>
        <dbReference type="EMBL" id="MBA8876573.1"/>
    </source>
</evidence>
<dbReference type="Gene3D" id="1.10.3210.10">
    <property type="entry name" value="Hypothetical protein af1432"/>
    <property type="match status" value="1"/>
</dbReference>
<name>A0A839E9Q2_9HYPH</name>
<protein>
    <recommendedName>
        <fullName evidence="3">Hydrolase</fullName>
    </recommendedName>
</protein>
<accession>A0A839E9Q2</accession>
<evidence type="ECO:0008006" key="3">
    <source>
        <dbReference type="Google" id="ProtNLM"/>
    </source>
</evidence>
<dbReference type="AlphaFoldDB" id="A0A839E9Q2"/>
<evidence type="ECO:0000313" key="2">
    <source>
        <dbReference type="Proteomes" id="UP000549052"/>
    </source>
</evidence>
<comment type="caution">
    <text evidence="1">The sequence shown here is derived from an EMBL/GenBank/DDBJ whole genome shotgun (WGS) entry which is preliminary data.</text>
</comment>